<dbReference type="Proteomes" id="UP000590442">
    <property type="component" value="Unassembled WGS sequence"/>
</dbReference>
<evidence type="ECO:0000313" key="1">
    <source>
        <dbReference type="EMBL" id="NJB70298.1"/>
    </source>
</evidence>
<reference evidence="1 2" key="1">
    <citation type="submission" date="2020-03" db="EMBL/GenBank/DDBJ databases">
        <title>Genomic Encyclopedia of Type Strains, Phase IV (KMG-IV): sequencing the most valuable type-strain genomes for metagenomic binning, comparative biology and taxonomic classification.</title>
        <authorList>
            <person name="Goeker M."/>
        </authorList>
    </citation>
    <scope>NUCLEOTIDE SEQUENCE [LARGE SCALE GENOMIC DNA]</scope>
    <source>
        <strain evidence="1 2">DSM 29762</strain>
    </source>
</reference>
<evidence type="ECO:0000313" key="2">
    <source>
        <dbReference type="Proteomes" id="UP000590442"/>
    </source>
</evidence>
<accession>A0A846QQB5</accession>
<proteinExistence type="predicted"/>
<gene>
    <name evidence="1" type="ORF">GGR42_000760</name>
</gene>
<dbReference type="AlphaFoldDB" id="A0A846QQB5"/>
<sequence length="52" mass="6312">MRQTKKQYFVNLIKNQITDSTTISANARSGKWFDEKNIRWLRYSRKNIEYGI</sequence>
<protein>
    <submittedName>
        <fullName evidence="1">Uncharacterized protein</fullName>
    </submittedName>
</protein>
<dbReference type="EMBL" id="JAATJJ010000001">
    <property type="protein sequence ID" value="NJB70298.1"/>
    <property type="molecule type" value="Genomic_DNA"/>
</dbReference>
<organism evidence="1 2">
    <name type="scientific">Saonia flava</name>
    <dbReference type="NCBI Taxonomy" id="523696"/>
    <lineage>
        <taxon>Bacteria</taxon>
        <taxon>Pseudomonadati</taxon>
        <taxon>Bacteroidota</taxon>
        <taxon>Flavobacteriia</taxon>
        <taxon>Flavobacteriales</taxon>
        <taxon>Flavobacteriaceae</taxon>
        <taxon>Saonia</taxon>
    </lineage>
</organism>
<keyword evidence="2" id="KW-1185">Reference proteome</keyword>
<name>A0A846QQB5_9FLAO</name>
<comment type="caution">
    <text evidence="1">The sequence shown here is derived from an EMBL/GenBank/DDBJ whole genome shotgun (WGS) entry which is preliminary data.</text>
</comment>
<dbReference type="RefSeq" id="WP_167960981.1">
    <property type="nucleotide sequence ID" value="NZ_JAATJJ010000001.1"/>
</dbReference>